<organism evidence="2">
    <name type="scientific">marine metagenome</name>
    <dbReference type="NCBI Taxonomy" id="408172"/>
    <lineage>
        <taxon>unclassified sequences</taxon>
        <taxon>metagenomes</taxon>
        <taxon>ecological metagenomes</taxon>
    </lineage>
</organism>
<name>A0A381PKU1_9ZZZZ</name>
<dbReference type="AlphaFoldDB" id="A0A381PKU1"/>
<gene>
    <name evidence="2" type="ORF">METZ01_LOCUS20465</name>
</gene>
<sequence length="342" mass="38026">MYTQCLVCHTPFPSNEELEYFSTSTRVAYDAQRGRLWAICGSCKRWSLAPIEERWEALEELEKLVKDRAKLLSQTDNVALLRAGNLDVVKVGRANLTEEAWWRYGRELTSRAEKHRRLTFMGTAVAGATLAGGWATGGITWLGAWLLWHSDAPKQVTLGARWLRFGGTAWRGNQRCARCGQVFRSIAYGDRAQVILSPGGEPGDALSVTQPCPLCFGDGGLHLRGKEGEYVSRRLLAYHHHAGASEKRVRSATHLIEEAGSPEDLTRNVIKGGRRLGDLDRTSAIALEIAANDTVEQHLLELELAEVEAHWEREEELASIIDGELTPLPMMESLRRKVTGIG</sequence>
<keyword evidence="1" id="KW-0812">Transmembrane</keyword>
<reference evidence="2" key="1">
    <citation type="submission" date="2018-05" db="EMBL/GenBank/DDBJ databases">
        <authorList>
            <person name="Lanie J.A."/>
            <person name="Ng W.-L."/>
            <person name="Kazmierczak K.M."/>
            <person name="Andrzejewski T.M."/>
            <person name="Davidsen T.M."/>
            <person name="Wayne K.J."/>
            <person name="Tettelin H."/>
            <person name="Glass J.I."/>
            <person name="Rusch D."/>
            <person name="Podicherti R."/>
            <person name="Tsui H.-C.T."/>
            <person name="Winkler M.E."/>
        </authorList>
    </citation>
    <scope>NUCLEOTIDE SEQUENCE</scope>
</reference>
<protein>
    <submittedName>
        <fullName evidence="2">Uncharacterized protein</fullName>
    </submittedName>
</protein>
<keyword evidence="1" id="KW-1133">Transmembrane helix</keyword>
<evidence type="ECO:0000313" key="2">
    <source>
        <dbReference type="EMBL" id="SUZ67611.1"/>
    </source>
</evidence>
<proteinExistence type="predicted"/>
<evidence type="ECO:0000256" key="1">
    <source>
        <dbReference type="SAM" id="Phobius"/>
    </source>
</evidence>
<feature type="transmembrane region" description="Helical" evidence="1">
    <location>
        <begin position="118"/>
        <end position="148"/>
    </location>
</feature>
<keyword evidence="1" id="KW-0472">Membrane</keyword>
<accession>A0A381PKU1</accession>
<dbReference type="EMBL" id="UINC01001016">
    <property type="protein sequence ID" value="SUZ67611.1"/>
    <property type="molecule type" value="Genomic_DNA"/>
</dbReference>